<dbReference type="EMBL" id="JACHMN010000003">
    <property type="protein sequence ID" value="MBB5873380.1"/>
    <property type="molecule type" value="Genomic_DNA"/>
</dbReference>
<evidence type="ECO:0000313" key="4">
    <source>
        <dbReference type="Proteomes" id="UP000587527"/>
    </source>
</evidence>
<dbReference type="Gene3D" id="3.40.50.10540">
    <property type="entry name" value="Crotonobetainyl-coa:carnitine coa-transferase, domain 1"/>
    <property type="match status" value="1"/>
</dbReference>
<accession>A0A841C352</accession>
<comment type="similarity">
    <text evidence="1">Belongs to the CoA-transferase III family.</text>
</comment>
<keyword evidence="4" id="KW-1185">Reference proteome</keyword>
<dbReference type="Pfam" id="PF02515">
    <property type="entry name" value="CoA_transf_3"/>
    <property type="match status" value="1"/>
</dbReference>
<dbReference type="RefSeq" id="WP_184844503.1">
    <property type="nucleotide sequence ID" value="NZ_JACHMN010000003.1"/>
</dbReference>
<dbReference type="GO" id="GO:0016740">
    <property type="term" value="F:transferase activity"/>
    <property type="evidence" value="ECO:0007669"/>
    <property type="project" value="UniProtKB-KW"/>
</dbReference>
<reference evidence="3 4" key="1">
    <citation type="submission" date="2020-08" db="EMBL/GenBank/DDBJ databases">
        <title>Sequencing the genomes of 1000 actinobacteria strains.</title>
        <authorList>
            <person name="Klenk H.-P."/>
        </authorList>
    </citation>
    <scope>NUCLEOTIDE SEQUENCE [LARGE SCALE GENOMIC DNA]</scope>
    <source>
        <strain evidence="3 4">DSM 45362</strain>
    </source>
</reference>
<dbReference type="InterPro" id="IPR023606">
    <property type="entry name" value="CoA-Trfase_III_dom_1_sf"/>
</dbReference>
<proteinExistence type="inferred from homology"/>
<evidence type="ECO:0000313" key="3">
    <source>
        <dbReference type="EMBL" id="MBB5873380.1"/>
    </source>
</evidence>
<dbReference type="InterPro" id="IPR044855">
    <property type="entry name" value="CoA-Trfase_III_dom3_sf"/>
</dbReference>
<name>A0A841C352_9ACTN</name>
<dbReference type="PANTHER" id="PTHR48228">
    <property type="entry name" value="SUCCINYL-COA--D-CITRAMALATE COA-TRANSFERASE"/>
    <property type="match status" value="1"/>
</dbReference>
<dbReference type="Proteomes" id="UP000587527">
    <property type="component" value="Unassembled WGS sequence"/>
</dbReference>
<dbReference type="SUPFAM" id="SSF89796">
    <property type="entry name" value="CoA-transferase family III (CaiB/BaiF)"/>
    <property type="match status" value="1"/>
</dbReference>
<dbReference type="Gene3D" id="3.30.1540.10">
    <property type="entry name" value="formyl-coa transferase, domain 3"/>
    <property type="match status" value="1"/>
</dbReference>
<evidence type="ECO:0000256" key="2">
    <source>
        <dbReference type="ARBA" id="ARBA00022679"/>
    </source>
</evidence>
<dbReference type="InterPro" id="IPR003673">
    <property type="entry name" value="CoA-Trfase_fam_III"/>
</dbReference>
<dbReference type="PANTHER" id="PTHR48228:SF6">
    <property type="entry name" value="L-CARNITINE COA-TRANSFERASE"/>
    <property type="match status" value="1"/>
</dbReference>
<keyword evidence="2 3" id="KW-0808">Transferase</keyword>
<sequence length="398" mass="42228">MPPAALTGITVIDAATLFAGPLAATILGDYGAEVIKIEHPVKGDPSRGHGPSKDGVPLWWTMLGRNKRTITLDLGRDEGAALAKRLIAEADVLIENFRPGTLERWGLSPETLHAINPRLVIARVTAFGQTGPYAKRPGFGTLAEAMSGFAAITGEPDGPPTLPPFGLADGISALTCAQAVMTALYHRDVHGGGGQVIDLAIIEPMLPVLGMQAMAYDQLGIVQQRTGNRSVNNAPRNTYRTRDGKWVAVSTSAQAIAERVMHLVGHPEVIDEPWFAAGTSRAAHAEELDGYVGSWIAQRDLAEVTAAFEQAQAAVAPIYDITDVFADPQYAHLGSLPAVTDPVLGPVRMPGVLYRLSGTPGRIGWTGRPRGADNDDVYTTRLGLTADELTALRESGVI</sequence>
<evidence type="ECO:0000256" key="1">
    <source>
        <dbReference type="ARBA" id="ARBA00008383"/>
    </source>
</evidence>
<dbReference type="AlphaFoldDB" id="A0A841C352"/>
<dbReference type="InterPro" id="IPR050509">
    <property type="entry name" value="CoA-transferase_III"/>
</dbReference>
<comment type="caution">
    <text evidence="3">The sequence shown here is derived from an EMBL/GenBank/DDBJ whole genome shotgun (WGS) entry which is preliminary data.</text>
</comment>
<organism evidence="3 4">
    <name type="scientific">Allocatelliglobosispora scoriae</name>
    <dbReference type="NCBI Taxonomy" id="643052"/>
    <lineage>
        <taxon>Bacteria</taxon>
        <taxon>Bacillati</taxon>
        <taxon>Actinomycetota</taxon>
        <taxon>Actinomycetes</taxon>
        <taxon>Micromonosporales</taxon>
        <taxon>Micromonosporaceae</taxon>
        <taxon>Allocatelliglobosispora</taxon>
    </lineage>
</organism>
<gene>
    <name evidence="3" type="ORF">F4553_006814</name>
</gene>
<protein>
    <submittedName>
        <fullName evidence="3">Crotonobetainyl-CoA:carnitine CoA-transferase CaiB-like acyl-CoA transferase</fullName>
    </submittedName>
</protein>